<dbReference type="InterPro" id="IPR001680">
    <property type="entry name" value="WD40_rpt"/>
</dbReference>
<dbReference type="SMART" id="SM00320">
    <property type="entry name" value="WD40"/>
    <property type="match status" value="5"/>
</dbReference>
<dbReference type="GO" id="GO:1990811">
    <property type="term" value="C:MWP complex"/>
    <property type="evidence" value="ECO:0007669"/>
    <property type="project" value="TreeGrafter"/>
</dbReference>
<name>A0A835YIX4_9CHLO</name>
<dbReference type="AlphaFoldDB" id="A0A835YIX4"/>
<keyword evidence="2" id="KW-1185">Reference proteome</keyword>
<evidence type="ECO:0008006" key="3">
    <source>
        <dbReference type="Google" id="ProtNLM"/>
    </source>
</evidence>
<dbReference type="Proteomes" id="UP000612055">
    <property type="component" value="Unassembled WGS sequence"/>
</dbReference>
<dbReference type="Pfam" id="PF00400">
    <property type="entry name" value="WD40"/>
    <property type="match status" value="1"/>
</dbReference>
<dbReference type="PANTHER" id="PTHR16220:SF0">
    <property type="entry name" value="WD REPEAT-CONTAINING PROTEIN WRAP73"/>
    <property type="match status" value="1"/>
</dbReference>
<dbReference type="OrthoDB" id="308690at2759"/>
<dbReference type="EMBL" id="JAEHOE010000010">
    <property type="protein sequence ID" value="KAG2498499.1"/>
    <property type="molecule type" value="Genomic_DNA"/>
</dbReference>
<dbReference type="Gene3D" id="2.130.10.10">
    <property type="entry name" value="YVTN repeat-like/Quinoprotein amine dehydrogenase"/>
    <property type="match status" value="3"/>
</dbReference>
<organism evidence="1 2">
    <name type="scientific">Edaphochlamys debaryana</name>
    <dbReference type="NCBI Taxonomy" id="47281"/>
    <lineage>
        <taxon>Eukaryota</taxon>
        <taxon>Viridiplantae</taxon>
        <taxon>Chlorophyta</taxon>
        <taxon>core chlorophytes</taxon>
        <taxon>Chlorophyceae</taxon>
        <taxon>CS clade</taxon>
        <taxon>Chlamydomonadales</taxon>
        <taxon>Chlamydomonadales incertae sedis</taxon>
        <taxon>Edaphochlamys</taxon>
    </lineage>
</organism>
<proteinExistence type="predicted"/>
<dbReference type="InterPro" id="IPR052778">
    <property type="entry name" value="Centrosome-WD_assoc"/>
</dbReference>
<sequence length="437" mass="46825">MDFSESFRTSGPKPAFSPNGRYVATVVEYRLIIRDVEHLRVIQLYSCLDRIDCIEWSSNSNYVLCGLFSRGIVQVWSVDSPEWTCRIDEGPAGVAAVRWSPDGACILATADFGIRITVWSLLDRKCTYLRGPKHVGAGLAFSADGSHLAVLERTEGKDWAAVYDTRTWGEAAHFTLPTADAADLAWSPEGGLLAIWDSCLSYKLALVDARSGAAVASYSAYANEALGIKCVSWAPRGELLAVGSYDRCARLLNHLSWTPLLEAEHGRSLAGPAGLVVYREESDEPVGPGQAQAQAHGRSRYAIAPLPAALPFSKPPLDSPAPKLGVGRCAWSGDGRYLATLEDSAGACVWVWDTAAMELAAVLVQLAPVTDLAWAPRGATLALVAGSTKVHLWTPAGASIVHVPLPDFKAHGCSWNPTGTALLLLGREAFCCAYLTA</sequence>
<protein>
    <recommendedName>
        <fullName evidence="3">WD repeat-containing protein WRAP73</fullName>
    </recommendedName>
</protein>
<accession>A0A835YIX4</accession>
<evidence type="ECO:0000313" key="2">
    <source>
        <dbReference type="Proteomes" id="UP000612055"/>
    </source>
</evidence>
<reference evidence="1" key="1">
    <citation type="journal article" date="2020" name="bioRxiv">
        <title>Comparative genomics of Chlamydomonas.</title>
        <authorList>
            <person name="Craig R.J."/>
            <person name="Hasan A.R."/>
            <person name="Ness R.W."/>
            <person name="Keightley P.D."/>
        </authorList>
    </citation>
    <scope>NUCLEOTIDE SEQUENCE</scope>
    <source>
        <strain evidence="1">CCAP 11/70</strain>
    </source>
</reference>
<dbReference type="SUPFAM" id="SSF50998">
    <property type="entry name" value="Quinoprotein alcohol dehydrogenase-like"/>
    <property type="match status" value="1"/>
</dbReference>
<evidence type="ECO:0000313" key="1">
    <source>
        <dbReference type="EMBL" id="KAG2498499.1"/>
    </source>
</evidence>
<dbReference type="PANTHER" id="PTHR16220">
    <property type="entry name" value="WD REPEAT PROTEIN 8-RELATED"/>
    <property type="match status" value="1"/>
</dbReference>
<comment type="caution">
    <text evidence="1">The sequence shown here is derived from an EMBL/GenBank/DDBJ whole genome shotgun (WGS) entry which is preliminary data.</text>
</comment>
<gene>
    <name evidence="1" type="ORF">HYH03_003750</name>
</gene>
<dbReference type="InterPro" id="IPR011047">
    <property type="entry name" value="Quinoprotein_ADH-like_sf"/>
</dbReference>
<dbReference type="GO" id="GO:0005815">
    <property type="term" value="C:microtubule organizing center"/>
    <property type="evidence" value="ECO:0007669"/>
    <property type="project" value="TreeGrafter"/>
</dbReference>
<dbReference type="InterPro" id="IPR015943">
    <property type="entry name" value="WD40/YVTN_repeat-like_dom_sf"/>
</dbReference>